<feature type="domain" description="NAD-dependent epimerase/dehydratase" evidence="1">
    <location>
        <begin position="4"/>
        <end position="214"/>
    </location>
</feature>
<dbReference type="OrthoDB" id="9776016at2"/>
<dbReference type="HOGENOM" id="CLU_065334_0_0_9"/>
<dbReference type="InterPro" id="IPR036291">
    <property type="entry name" value="NAD(P)-bd_dom_sf"/>
</dbReference>
<gene>
    <name evidence="2" type="ORF">GZ22_15205</name>
</gene>
<dbReference type="CDD" id="cd05265">
    <property type="entry name" value="SDR_a1"/>
    <property type="match status" value="1"/>
</dbReference>
<dbReference type="EMBL" id="CP008876">
    <property type="protein sequence ID" value="AIF67851.1"/>
    <property type="molecule type" value="Genomic_DNA"/>
</dbReference>
<name>A0A075LNZ6_9BACI</name>
<dbReference type="PANTHER" id="PTHR43245">
    <property type="entry name" value="BIFUNCTIONAL POLYMYXIN RESISTANCE PROTEIN ARNA"/>
    <property type="match status" value="1"/>
</dbReference>
<proteinExistence type="predicted"/>
<evidence type="ECO:0000313" key="2">
    <source>
        <dbReference type="EMBL" id="AIF67851.1"/>
    </source>
</evidence>
<dbReference type="AlphaFoldDB" id="A0A075LNZ6"/>
<dbReference type="SUPFAM" id="SSF51735">
    <property type="entry name" value="NAD(P)-binding Rossmann-fold domains"/>
    <property type="match status" value="1"/>
</dbReference>
<dbReference type="KEGG" id="tap:GZ22_15205"/>
<dbReference type="Pfam" id="PF01370">
    <property type="entry name" value="Epimerase"/>
    <property type="match status" value="1"/>
</dbReference>
<protein>
    <submittedName>
        <fullName evidence="2">NAD-dependent dehydratase</fullName>
    </submittedName>
</protein>
<evidence type="ECO:0000259" key="1">
    <source>
        <dbReference type="Pfam" id="PF01370"/>
    </source>
</evidence>
<dbReference type="InterPro" id="IPR050177">
    <property type="entry name" value="Lipid_A_modif_metabolic_enz"/>
</dbReference>
<dbReference type="RefSeq" id="WP_038564041.1">
    <property type="nucleotide sequence ID" value="NZ_CP008876.1"/>
</dbReference>
<dbReference type="Proteomes" id="UP000027980">
    <property type="component" value="Chromosome"/>
</dbReference>
<dbReference type="InterPro" id="IPR001509">
    <property type="entry name" value="Epimerase_deHydtase"/>
</dbReference>
<reference evidence="2 3" key="1">
    <citation type="submission" date="2014-07" db="EMBL/GenBank/DDBJ databases">
        <title>Complete genome sequence of a moderately halophilic bacterium Terribacillus aidingensis MP602, isolated from Cryptomeria fortunei in Tianmu mountain in China.</title>
        <authorList>
            <person name="Wang Y."/>
            <person name="Lu P."/>
            <person name="Zhang L."/>
        </authorList>
    </citation>
    <scope>NUCLEOTIDE SEQUENCE [LARGE SCALE GENOMIC DNA]</scope>
    <source>
        <strain evidence="2 3">MP602</strain>
    </source>
</reference>
<accession>A0A075LNZ6</accession>
<dbReference type="Gene3D" id="3.40.50.720">
    <property type="entry name" value="NAD(P)-binding Rossmann-like Domain"/>
    <property type="match status" value="1"/>
</dbReference>
<sequence length="341" mass="38041">MKALFIGGTGTISSSVTELALQQGWELFLLNRGSKPVPEGCQSIIADITDEAAVAAKLQDMQFDVVADFISFSASDIERDVRLFADKTKQFIFVSSASAYQKPPRHYKTTESTPLVNPYWEYSQDKIEAEEVLQRAYRDTGLPITIVRPSHTYGNKKIPVAFYGAGGSWQIVERIKQGKPVLVHGDGTSLWTLTHNTDFAKGFVGLMGNPAAIGETVHITSDEVLTWNSIYDIIGDALGKRVEKVHVSTDFLVMCRPDLKGSLLGDKAECAVFDNSKIKRLVPSFAATKRFDQGVREAIENMERHPDWQRPDPEFDQFCDMVIEAQKNAAEQIRQRLSMNC</sequence>
<evidence type="ECO:0000313" key="3">
    <source>
        <dbReference type="Proteomes" id="UP000027980"/>
    </source>
</evidence>
<dbReference type="GeneID" id="34222024"/>
<organism evidence="2 3">
    <name type="scientific">Terribacillus saccharophilus</name>
    <dbReference type="NCBI Taxonomy" id="361277"/>
    <lineage>
        <taxon>Bacteria</taxon>
        <taxon>Bacillati</taxon>
        <taxon>Bacillota</taxon>
        <taxon>Bacilli</taxon>
        <taxon>Bacillales</taxon>
        <taxon>Bacillaceae</taxon>
        <taxon>Terribacillus</taxon>
    </lineage>
</organism>